<dbReference type="GO" id="GO:0004803">
    <property type="term" value="F:transposase activity"/>
    <property type="evidence" value="ECO:0007669"/>
    <property type="project" value="InterPro"/>
</dbReference>
<dbReference type="GO" id="GO:0003677">
    <property type="term" value="F:DNA binding"/>
    <property type="evidence" value="ECO:0007669"/>
    <property type="project" value="InterPro"/>
</dbReference>
<evidence type="ECO:0000259" key="1">
    <source>
        <dbReference type="Pfam" id="PF01609"/>
    </source>
</evidence>
<organism evidence="2 3">
    <name type="scientific">Microvirga mediterraneensis</name>
    <dbReference type="NCBI Taxonomy" id="2754695"/>
    <lineage>
        <taxon>Bacteria</taxon>
        <taxon>Pseudomonadati</taxon>
        <taxon>Pseudomonadota</taxon>
        <taxon>Alphaproteobacteria</taxon>
        <taxon>Hyphomicrobiales</taxon>
        <taxon>Methylobacteriaceae</taxon>
        <taxon>Microvirga</taxon>
    </lineage>
</organism>
<keyword evidence="3" id="KW-1185">Reference proteome</keyword>
<dbReference type="InterPro" id="IPR002559">
    <property type="entry name" value="Transposase_11"/>
</dbReference>
<protein>
    <recommendedName>
        <fullName evidence="1">Transposase IS4-like domain-containing protein</fullName>
    </recommendedName>
</protein>
<accession>A0A838BRD2</accession>
<evidence type="ECO:0000313" key="2">
    <source>
        <dbReference type="EMBL" id="MBA1158107.1"/>
    </source>
</evidence>
<evidence type="ECO:0000313" key="3">
    <source>
        <dbReference type="Proteomes" id="UP000572984"/>
    </source>
</evidence>
<proteinExistence type="predicted"/>
<feature type="domain" description="Transposase IS4-like" evidence="1">
    <location>
        <begin position="6"/>
        <end position="64"/>
    </location>
</feature>
<dbReference type="AlphaFoldDB" id="A0A838BRD2"/>
<dbReference type="GO" id="GO:0006313">
    <property type="term" value="P:DNA transposition"/>
    <property type="evidence" value="ECO:0007669"/>
    <property type="project" value="InterPro"/>
</dbReference>
<gene>
    <name evidence="2" type="ORF">H0S73_18520</name>
</gene>
<sequence>MPQQGGAAGKKIVGYKRHITVDTDGRLLMVKLAAPPSPNVPAQAILDPIRKRWPWVAHLFADSADERLKLRTGPYLDIVAESVRPRRKTNTESLQAQWHHIGQLGA</sequence>
<dbReference type="EMBL" id="JACDXJ010000001">
    <property type="protein sequence ID" value="MBA1158107.1"/>
    <property type="molecule type" value="Genomic_DNA"/>
</dbReference>
<name>A0A838BRD2_9HYPH</name>
<dbReference type="Proteomes" id="UP000572984">
    <property type="component" value="Unassembled WGS sequence"/>
</dbReference>
<dbReference type="Pfam" id="PF01609">
    <property type="entry name" value="DDE_Tnp_1"/>
    <property type="match status" value="1"/>
</dbReference>
<reference evidence="2 3" key="1">
    <citation type="submission" date="2020-07" db="EMBL/GenBank/DDBJ databases">
        <title>Draft genome and description of Microvirga mediterraneensis Marseille-Q2068 sp. nov.</title>
        <authorList>
            <person name="Boxberger M."/>
        </authorList>
    </citation>
    <scope>NUCLEOTIDE SEQUENCE [LARGE SCALE GENOMIC DNA]</scope>
    <source>
        <strain evidence="2 3">Marseille-Q2068</strain>
    </source>
</reference>
<comment type="caution">
    <text evidence="2">The sequence shown here is derived from an EMBL/GenBank/DDBJ whole genome shotgun (WGS) entry which is preliminary data.</text>
</comment>
<dbReference type="RefSeq" id="WP_181053531.1">
    <property type="nucleotide sequence ID" value="NZ_JACDXJ010000001.1"/>
</dbReference>